<keyword evidence="8 14" id="KW-1133">Transmembrane helix</keyword>
<sequence length="659" mass="74506">MAPPTVRRAPYRDFLQPTLQRRFASTALVLLAVAYVESLLLSPWNSFLWSWFPIGPAGLRTLIIFSCTIFIVILRIAHPHLGLRTTNSPISTFYQHAPSLATSETILTYTISAFLFSQVYLFSIGEKANLQWIVYHSGDRARVNERALFYTVSLSLLGLFEGFMHLFLDYDRLILGAVKARSEKTAGASPPKAEDPFEKLLKQAPVLLIRSITTSITIAWTNYIVGYSLLRGSAWGWAMTFLRPFYNLPKSNIPPSSAPWSFWMLWRSILAGTLLCLLWNFSNTAFTYRLAKEPVKNGKPLTAESKDPNGSLLNGLKSKKPRIAAFAMWELALIARDYDERRKAIFEDIDRKDGPMWSQIYALCLETIKTLEQRVDAYSKPAATEQIAPTKPEEKRKHIVEPPSSADVWLKAQPPSSYRGSLGKFVNDVVRSPGKKPSETVVPFAMKTVAEVKDHLLTKQQQEHLNPESIFGAAQSIIQYLVQVPYVGYLFRQPYSNRLATAVLGTPYGDASLYINSVFALSQLAVKSLAEDKYGNVHRDVPAIIRTITTVVKKLEVFEENIPIHWTDTTGQRRCEPVEAVLDALKDALARVVEAFEPYGSDLRLTRTDFRLAKEAAEKKQRAPELARVEGKEQEMDAKREEPETGRRRQRTPEMRQLS</sequence>
<accession>A0A1Y2DL85</accession>
<dbReference type="EMBL" id="MCFJ01000012">
    <property type="protein sequence ID" value="ORY59997.1"/>
    <property type="molecule type" value="Genomic_DNA"/>
</dbReference>
<evidence type="ECO:0000256" key="11">
    <source>
        <dbReference type="ARBA" id="ARBA00023136"/>
    </source>
</evidence>
<dbReference type="GO" id="GO:0051028">
    <property type="term" value="P:mRNA transport"/>
    <property type="evidence" value="ECO:0007669"/>
    <property type="project" value="UniProtKB-KW"/>
</dbReference>
<organism evidence="15 16">
    <name type="scientific">Pseudomassariella vexata</name>
    <dbReference type="NCBI Taxonomy" id="1141098"/>
    <lineage>
        <taxon>Eukaryota</taxon>
        <taxon>Fungi</taxon>
        <taxon>Dikarya</taxon>
        <taxon>Ascomycota</taxon>
        <taxon>Pezizomycotina</taxon>
        <taxon>Sordariomycetes</taxon>
        <taxon>Xylariomycetidae</taxon>
        <taxon>Amphisphaeriales</taxon>
        <taxon>Pseudomassariaceae</taxon>
        <taxon>Pseudomassariella</taxon>
    </lineage>
</organism>
<evidence type="ECO:0000313" key="15">
    <source>
        <dbReference type="EMBL" id="ORY59997.1"/>
    </source>
</evidence>
<feature type="transmembrane region" description="Helical" evidence="14">
    <location>
        <begin position="147"/>
        <end position="168"/>
    </location>
</feature>
<gene>
    <name evidence="15" type="ORF">BCR38DRAFT_526576</name>
</gene>
<evidence type="ECO:0000256" key="1">
    <source>
        <dbReference type="ARBA" id="ARBA00004232"/>
    </source>
</evidence>
<dbReference type="GO" id="GO:0031965">
    <property type="term" value="C:nuclear membrane"/>
    <property type="evidence" value="ECO:0007669"/>
    <property type="project" value="UniProtKB-SubCell"/>
</dbReference>
<dbReference type="Pfam" id="PF09531">
    <property type="entry name" value="Ndc1_Nup"/>
    <property type="match status" value="1"/>
</dbReference>
<dbReference type="STRING" id="1141098.A0A1Y2DL85"/>
<name>A0A1Y2DL85_9PEZI</name>
<dbReference type="PANTHER" id="PTHR13269">
    <property type="entry name" value="NUCLEOPORIN NDC1"/>
    <property type="match status" value="1"/>
</dbReference>
<dbReference type="GO" id="GO:0106166">
    <property type="term" value="F:spindle pole body-nuclear membrane anchor activity"/>
    <property type="evidence" value="ECO:0007669"/>
    <property type="project" value="TreeGrafter"/>
</dbReference>
<keyword evidence="4" id="KW-0813">Transport</keyword>
<dbReference type="GO" id="GO:0006999">
    <property type="term" value="P:nuclear pore organization"/>
    <property type="evidence" value="ECO:0007669"/>
    <property type="project" value="TreeGrafter"/>
</dbReference>
<comment type="similarity">
    <text evidence="3">Belongs to the NDC1 family.</text>
</comment>
<dbReference type="InParanoid" id="A0A1Y2DL85"/>
<keyword evidence="11 14" id="KW-0472">Membrane</keyword>
<evidence type="ECO:0000256" key="14">
    <source>
        <dbReference type="SAM" id="Phobius"/>
    </source>
</evidence>
<evidence type="ECO:0000256" key="12">
    <source>
        <dbReference type="ARBA" id="ARBA00023242"/>
    </source>
</evidence>
<evidence type="ECO:0000256" key="9">
    <source>
        <dbReference type="ARBA" id="ARBA00023010"/>
    </source>
</evidence>
<feature type="transmembrane region" description="Helical" evidence="14">
    <location>
        <begin position="48"/>
        <end position="74"/>
    </location>
</feature>
<proteinExistence type="inferred from homology"/>
<dbReference type="GO" id="GO:0005816">
    <property type="term" value="C:spindle pole body"/>
    <property type="evidence" value="ECO:0007669"/>
    <property type="project" value="TreeGrafter"/>
</dbReference>
<comment type="caution">
    <text evidence="15">The sequence shown here is derived from an EMBL/GenBank/DDBJ whole genome shotgun (WGS) entry which is preliminary data.</text>
</comment>
<evidence type="ECO:0000313" key="16">
    <source>
        <dbReference type="Proteomes" id="UP000193689"/>
    </source>
</evidence>
<dbReference type="PANTHER" id="PTHR13269:SF6">
    <property type="entry name" value="NUCLEOPORIN NDC1"/>
    <property type="match status" value="1"/>
</dbReference>
<evidence type="ECO:0000256" key="8">
    <source>
        <dbReference type="ARBA" id="ARBA00022989"/>
    </source>
</evidence>
<dbReference type="AlphaFoldDB" id="A0A1Y2DL85"/>
<protein>
    <submittedName>
        <fullName evidence="15">Nucleoporin protein Ndc1-Nup</fullName>
    </submittedName>
</protein>
<feature type="region of interest" description="Disordered" evidence="13">
    <location>
        <begin position="616"/>
        <end position="659"/>
    </location>
</feature>
<dbReference type="Proteomes" id="UP000193689">
    <property type="component" value="Unassembled WGS sequence"/>
</dbReference>
<dbReference type="RefSeq" id="XP_040712431.1">
    <property type="nucleotide sequence ID" value="XM_040865361.1"/>
</dbReference>
<dbReference type="GO" id="GO:0070631">
    <property type="term" value="P:spindle pole body localization"/>
    <property type="evidence" value="ECO:0007669"/>
    <property type="project" value="TreeGrafter"/>
</dbReference>
<evidence type="ECO:0000256" key="10">
    <source>
        <dbReference type="ARBA" id="ARBA00023132"/>
    </source>
</evidence>
<keyword evidence="10" id="KW-0906">Nuclear pore complex</keyword>
<evidence type="ECO:0000256" key="2">
    <source>
        <dbReference type="ARBA" id="ARBA00004567"/>
    </source>
</evidence>
<reference evidence="15 16" key="1">
    <citation type="submission" date="2016-07" db="EMBL/GenBank/DDBJ databases">
        <title>Pervasive Adenine N6-methylation of Active Genes in Fungi.</title>
        <authorList>
            <consortium name="DOE Joint Genome Institute"/>
            <person name="Mondo S.J."/>
            <person name="Dannebaum R.O."/>
            <person name="Kuo R.C."/>
            <person name="Labutti K."/>
            <person name="Haridas S."/>
            <person name="Kuo A."/>
            <person name="Salamov A."/>
            <person name="Ahrendt S.R."/>
            <person name="Lipzen A."/>
            <person name="Sullivan W."/>
            <person name="Andreopoulos W.B."/>
            <person name="Clum A."/>
            <person name="Lindquist E."/>
            <person name="Daum C."/>
            <person name="Ramamoorthy G.K."/>
            <person name="Gryganskyi A."/>
            <person name="Culley D."/>
            <person name="Magnuson J.K."/>
            <person name="James T.Y."/>
            <person name="O'Malley M.A."/>
            <person name="Stajich J.E."/>
            <person name="Spatafora J.W."/>
            <person name="Visel A."/>
            <person name="Grigoriev I.V."/>
        </authorList>
    </citation>
    <scope>NUCLEOTIDE SEQUENCE [LARGE SCALE GENOMIC DNA]</scope>
    <source>
        <strain evidence="15 16">CBS 129021</strain>
    </source>
</reference>
<evidence type="ECO:0000256" key="4">
    <source>
        <dbReference type="ARBA" id="ARBA00022448"/>
    </source>
</evidence>
<dbReference type="OrthoDB" id="67850at2759"/>
<keyword evidence="6" id="KW-0509">mRNA transport</keyword>
<evidence type="ECO:0000256" key="6">
    <source>
        <dbReference type="ARBA" id="ARBA00022816"/>
    </source>
</evidence>
<dbReference type="GO" id="GO:0070762">
    <property type="term" value="C:nuclear pore transmembrane ring"/>
    <property type="evidence" value="ECO:0007669"/>
    <property type="project" value="TreeGrafter"/>
</dbReference>
<keyword evidence="9" id="KW-0811">Translocation</keyword>
<comment type="subcellular location">
    <subcellularLocation>
        <location evidence="1">Nucleus membrane</location>
        <topology evidence="1">Multi-pass membrane protein</topology>
    </subcellularLocation>
    <subcellularLocation>
        <location evidence="2">Nucleus</location>
        <location evidence="2">Nuclear pore complex</location>
    </subcellularLocation>
</comment>
<evidence type="ECO:0000256" key="3">
    <source>
        <dbReference type="ARBA" id="ARBA00005760"/>
    </source>
</evidence>
<keyword evidence="16" id="KW-1185">Reference proteome</keyword>
<keyword evidence="12" id="KW-0539">Nucleus</keyword>
<dbReference type="GO" id="GO:0015031">
    <property type="term" value="P:protein transport"/>
    <property type="evidence" value="ECO:0007669"/>
    <property type="project" value="UniProtKB-KW"/>
</dbReference>
<evidence type="ECO:0000256" key="5">
    <source>
        <dbReference type="ARBA" id="ARBA00022692"/>
    </source>
</evidence>
<keyword evidence="5 14" id="KW-0812">Transmembrane</keyword>
<dbReference type="GeneID" id="63781573"/>
<evidence type="ECO:0000256" key="7">
    <source>
        <dbReference type="ARBA" id="ARBA00022927"/>
    </source>
</evidence>
<evidence type="ECO:0000256" key="13">
    <source>
        <dbReference type="SAM" id="MobiDB-lite"/>
    </source>
</evidence>
<dbReference type="InterPro" id="IPR019049">
    <property type="entry name" value="Nucleoporin_prot_Ndc1/Nup"/>
</dbReference>
<keyword evidence="7" id="KW-0653">Protein transport</keyword>